<name>A0A3N0BSX8_9SPHI</name>
<keyword evidence="4" id="KW-0684">Rhamnose metabolism</keyword>
<dbReference type="InterPro" id="IPR013448">
    <property type="entry name" value="L-rhamnose_mutarotase"/>
</dbReference>
<keyword evidence="1" id="KW-0963">Cytoplasm</keyword>
<organism evidence="6 7">
    <name type="scientific">Pedobacter jejuensis</name>
    <dbReference type="NCBI Taxonomy" id="1268550"/>
    <lineage>
        <taxon>Bacteria</taxon>
        <taxon>Pseudomonadati</taxon>
        <taxon>Bacteroidota</taxon>
        <taxon>Sphingobacteriia</taxon>
        <taxon>Sphingobacteriales</taxon>
        <taxon>Sphingobacteriaceae</taxon>
        <taxon>Pedobacter</taxon>
    </lineage>
</organism>
<evidence type="ECO:0000256" key="2">
    <source>
        <dbReference type="ARBA" id="ARBA00023235"/>
    </source>
</evidence>
<dbReference type="GO" id="GO:0062192">
    <property type="term" value="F:L-rhamnose mutarotase activity"/>
    <property type="evidence" value="ECO:0007669"/>
    <property type="project" value="UniProtKB-UniRule"/>
</dbReference>
<dbReference type="InterPro" id="IPR011008">
    <property type="entry name" value="Dimeric_a/b-barrel"/>
</dbReference>
<reference evidence="6 7" key="1">
    <citation type="submission" date="2018-10" db="EMBL/GenBank/DDBJ databases">
        <title>Genome sequencing of Pedobacter jejuensis TNB23.</title>
        <authorList>
            <person name="Cho Y.-J."/>
            <person name="Cho A."/>
            <person name="Kim O.-S."/>
        </authorList>
    </citation>
    <scope>NUCLEOTIDE SEQUENCE [LARGE SCALE GENOMIC DNA]</scope>
    <source>
        <strain evidence="6 7">TNB23</strain>
    </source>
</reference>
<evidence type="ECO:0000313" key="7">
    <source>
        <dbReference type="Proteomes" id="UP000274046"/>
    </source>
</evidence>
<dbReference type="RefSeq" id="WP_123205986.1">
    <property type="nucleotide sequence ID" value="NZ_RBEE01000023.1"/>
</dbReference>
<dbReference type="OrthoDB" id="9799608at2"/>
<dbReference type="GO" id="GO:0005737">
    <property type="term" value="C:cytoplasm"/>
    <property type="evidence" value="ECO:0007669"/>
    <property type="project" value="InterPro"/>
</dbReference>
<evidence type="ECO:0000256" key="5">
    <source>
        <dbReference type="NCBIfam" id="TIGR02625"/>
    </source>
</evidence>
<gene>
    <name evidence="6" type="primary">rhaM</name>
    <name evidence="6" type="ORF">D7004_11390</name>
</gene>
<accession>A0A3N0BSX8</accession>
<comment type="caution">
    <text evidence="6">The sequence shown here is derived from an EMBL/GenBank/DDBJ whole genome shotgun (WGS) entry which is preliminary data.</text>
</comment>
<dbReference type="EMBL" id="RBEE01000023">
    <property type="protein sequence ID" value="RNL52181.1"/>
    <property type="molecule type" value="Genomic_DNA"/>
</dbReference>
<dbReference type="NCBIfam" id="TIGR02625">
    <property type="entry name" value="YiiL_rotase"/>
    <property type="match status" value="1"/>
</dbReference>
<evidence type="ECO:0000313" key="6">
    <source>
        <dbReference type="EMBL" id="RNL52181.1"/>
    </source>
</evidence>
<dbReference type="PANTHER" id="PTHR34389">
    <property type="entry name" value="L-RHAMNOSE MUTAROTASE"/>
    <property type="match status" value="1"/>
</dbReference>
<keyword evidence="7" id="KW-1185">Reference proteome</keyword>
<evidence type="ECO:0000256" key="1">
    <source>
        <dbReference type="ARBA" id="ARBA00022490"/>
    </source>
</evidence>
<dbReference type="Proteomes" id="UP000274046">
    <property type="component" value="Unassembled WGS sequence"/>
</dbReference>
<dbReference type="SUPFAM" id="SSF54909">
    <property type="entry name" value="Dimeric alpha+beta barrel"/>
    <property type="match status" value="1"/>
</dbReference>
<dbReference type="Gene3D" id="3.30.70.100">
    <property type="match status" value="1"/>
</dbReference>
<sequence length="102" mass="11896">MKVAFKMKIKAGFKAEYKARHDMVWPELATLLKEKGISDYSIFLDEQTDTLFAVQRQNANSSQDLGTEEIVQKWWAYMADIMETNEDKSPKSFPLEMVFHLD</sequence>
<dbReference type="InterPro" id="IPR008000">
    <property type="entry name" value="Rham/fucose_mutarotase"/>
</dbReference>
<evidence type="ECO:0000256" key="4">
    <source>
        <dbReference type="ARBA" id="ARBA00023308"/>
    </source>
</evidence>
<dbReference type="GO" id="GO:0019301">
    <property type="term" value="P:rhamnose catabolic process"/>
    <property type="evidence" value="ECO:0007669"/>
    <property type="project" value="UniProtKB-UniRule"/>
</dbReference>
<evidence type="ECO:0000256" key="3">
    <source>
        <dbReference type="ARBA" id="ARBA00023277"/>
    </source>
</evidence>
<proteinExistence type="predicted"/>
<protein>
    <recommendedName>
        <fullName evidence="5">L-rhamnose mutarotase</fullName>
        <ecNumber evidence="5">5.1.3.32</ecNumber>
    </recommendedName>
</protein>
<dbReference type="PANTHER" id="PTHR34389:SF2">
    <property type="entry name" value="L-RHAMNOSE MUTAROTASE"/>
    <property type="match status" value="1"/>
</dbReference>
<dbReference type="AlphaFoldDB" id="A0A3N0BSX8"/>
<keyword evidence="3" id="KW-0119">Carbohydrate metabolism</keyword>
<dbReference type="Pfam" id="PF05336">
    <property type="entry name" value="rhaM"/>
    <property type="match status" value="1"/>
</dbReference>
<keyword evidence="2 6" id="KW-0413">Isomerase</keyword>
<dbReference type="EC" id="5.1.3.32" evidence="5"/>